<evidence type="ECO:0000256" key="1">
    <source>
        <dbReference type="SAM" id="MobiDB-lite"/>
    </source>
</evidence>
<protein>
    <submittedName>
        <fullName evidence="3">Uncharacterized protein</fullName>
    </submittedName>
</protein>
<keyword evidence="2" id="KW-1133">Transmembrane helix</keyword>
<proteinExistence type="predicted"/>
<dbReference type="PANTHER" id="PTHR35734:SF1">
    <property type="entry name" value="OS01G0805200 PROTEIN"/>
    <property type="match status" value="1"/>
</dbReference>
<evidence type="ECO:0000313" key="3">
    <source>
        <dbReference type="EMBL" id="CBJ31047.1"/>
    </source>
</evidence>
<dbReference type="InParanoid" id="D7FSA6"/>
<dbReference type="eggNOG" id="ENOG502SA1G">
    <property type="taxonomic scope" value="Eukaryota"/>
</dbReference>
<organism evidence="3 4">
    <name type="scientific">Ectocarpus siliculosus</name>
    <name type="common">Brown alga</name>
    <name type="synonym">Conferva siliculosa</name>
    <dbReference type="NCBI Taxonomy" id="2880"/>
    <lineage>
        <taxon>Eukaryota</taxon>
        <taxon>Sar</taxon>
        <taxon>Stramenopiles</taxon>
        <taxon>Ochrophyta</taxon>
        <taxon>PX clade</taxon>
        <taxon>Phaeophyceae</taxon>
        <taxon>Ectocarpales</taxon>
        <taxon>Ectocarpaceae</taxon>
        <taxon>Ectocarpus</taxon>
    </lineage>
</organism>
<dbReference type="PANTHER" id="PTHR35734">
    <property type="entry name" value="OS01G0805200 PROTEIN"/>
    <property type="match status" value="1"/>
</dbReference>
<reference evidence="3 4" key="1">
    <citation type="journal article" date="2010" name="Nature">
        <title>The Ectocarpus genome and the independent evolution of multicellularity in brown algae.</title>
        <authorList>
            <person name="Cock J.M."/>
            <person name="Sterck L."/>
            <person name="Rouze P."/>
            <person name="Scornet D."/>
            <person name="Allen A.E."/>
            <person name="Amoutzias G."/>
            <person name="Anthouard V."/>
            <person name="Artiguenave F."/>
            <person name="Aury J.M."/>
            <person name="Badger J.H."/>
            <person name="Beszteri B."/>
            <person name="Billiau K."/>
            <person name="Bonnet E."/>
            <person name="Bothwell J.H."/>
            <person name="Bowler C."/>
            <person name="Boyen C."/>
            <person name="Brownlee C."/>
            <person name="Carrano C.J."/>
            <person name="Charrier B."/>
            <person name="Cho G.Y."/>
            <person name="Coelho S.M."/>
            <person name="Collen J."/>
            <person name="Corre E."/>
            <person name="Da Silva C."/>
            <person name="Delage L."/>
            <person name="Delaroque N."/>
            <person name="Dittami S.M."/>
            <person name="Doulbeau S."/>
            <person name="Elias M."/>
            <person name="Farnham G."/>
            <person name="Gachon C.M."/>
            <person name="Gschloessl B."/>
            <person name="Heesch S."/>
            <person name="Jabbari K."/>
            <person name="Jubin C."/>
            <person name="Kawai H."/>
            <person name="Kimura K."/>
            <person name="Kloareg B."/>
            <person name="Kupper F.C."/>
            <person name="Lang D."/>
            <person name="Le Bail A."/>
            <person name="Leblanc C."/>
            <person name="Lerouge P."/>
            <person name="Lohr M."/>
            <person name="Lopez P.J."/>
            <person name="Martens C."/>
            <person name="Maumus F."/>
            <person name="Michel G."/>
            <person name="Miranda-Saavedra D."/>
            <person name="Morales J."/>
            <person name="Moreau H."/>
            <person name="Motomura T."/>
            <person name="Nagasato C."/>
            <person name="Napoli C.A."/>
            <person name="Nelson D.R."/>
            <person name="Nyvall-Collen P."/>
            <person name="Peters A.F."/>
            <person name="Pommier C."/>
            <person name="Potin P."/>
            <person name="Poulain J."/>
            <person name="Quesneville H."/>
            <person name="Read B."/>
            <person name="Rensing S.A."/>
            <person name="Ritter A."/>
            <person name="Rousvoal S."/>
            <person name="Samanta M."/>
            <person name="Samson G."/>
            <person name="Schroeder D.C."/>
            <person name="Segurens B."/>
            <person name="Strittmatter M."/>
            <person name="Tonon T."/>
            <person name="Tregear J.W."/>
            <person name="Valentin K."/>
            <person name="von Dassow P."/>
            <person name="Yamagishi T."/>
            <person name="Van de Peer Y."/>
            <person name="Wincker P."/>
        </authorList>
    </citation>
    <scope>NUCLEOTIDE SEQUENCE [LARGE SCALE GENOMIC DNA]</scope>
    <source>
        <strain evidence="4">Ec32 / CCAP1310/4</strain>
    </source>
</reference>
<evidence type="ECO:0000256" key="2">
    <source>
        <dbReference type="SAM" id="Phobius"/>
    </source>
</evidence>
<keyword evidence="2" id="KW-0812">Transmembrane</keyword>
<keyword evidence="2" id="KW-0472">Membrane</keyword>
<sequence length="178" mass="18953">MQLSPTESARRSWASVQPSCVKPAAALAPWALTIRTAAGARSTALRIAGDEGDTEVAVGMPKPPVEPTQEKNNLPFFLDPSTRGGAVVVPTLSLLLPLGAYGALTAVGVDGSKAGAWVGVGYTLIGLIAWVGSYFFRVATKNMTYAVQLKNYEQAVIEKRFSELEEEEVDALLDEVNE</sequence>
<dbReference type="EMBL" id="FN649760">
    <property type="protein sequence ID" value="CBJ31047.1"/>
    <property type="molecule type" value="Genomic_DNA"/>
</dbReference>
<keyword evidence="4" id="KW-1185">Reference proteome</keyword>
<dbReference type="OrthoDB" id="5023at2759"/>
<dbReference type="AlphaFoldDB" id="D7FSA6"/>
<dbReference type="Proteomes" id="UP000002630">
    <property type="component" value="Unassembled WGS sequence"/>
</dbReference>
<accession>D7FSA6</accession>
<dbReference type="Pfam" id="PF11460">
    <property type="entry name" value="DUF3007"/>
    <property type="match status" value="1"/>
</dbReference>
<feature type="transmembrane region" description="Helical" evidence="2">
    <location>
        <begin position="84"/>
        <end position="104"/>
    </location>
</feature>
<gene>
    <name evidence="3" type="ORF">Esi_0230_0012</name>
</gene>
<evidence type="ECO:0000313" key="4">
    <source>
        <dbReference type="Proteomes" id="UP000002630"/>
    </source>
</evidence>
<feature type="region of interest" description="Disordered" evidence="1">
    <location>
        <begin position="53"/>
        <end position="72"/>
    </location>
</feature>
<dbReference type="InterPro" id="IPR021562">
    <property type="entry name" value="DUF3007"/>
</dbReference>
<dbReference type="STRING" id="2880.D7FSA6"/>
<name>D7FSA6_ECTSI</name>
<feature type="transmembrane region" description="Helical" evidence="2">
    <location>
        <begin position="116"/>
        <end position="136"/>
    </location>
</feature>